<protein>
    <recommendedName>
        <fullName evidence="12">Integral membrane protein</fullName>
    </recommendedName>
</protein>
<evidence type="ECO:0000256" key="6">
    <source>
        <dbReference type="ARBA" id="ARBA00022989"/>
    </source>
</evidence>
<dbReference type="GO" id="GO:0005886">
    <property type="term" value="C:plasma membrane"/>
    <property type="evidence" value="ECO:0007669"/>
    <property type="project" value="UniProtKB-SubCell"/>
</dbReference>
<dbReference type="GO" id="GO:0009103">
    <property type="term" value="P:lipopolysaccharide biosynthetic process"/>
    <property type="evidence" value="ECO:0007669"/>
    <property type="project" value="UniProtKB-ARBA"/>
</dbReference>
<feature type="transmembrane region" description="Helical" evidence="9">
    <location>
        <begin position="379"/>
        <end position="398"/>
    </location>
</feature>
<comment type="caution">
    <text evidence="10">The sequence shown here is derived from an EMBL/GenBank/DDBJ whole genome shotgun (WGS) entry which is preliminary data.</text>
</comment>
<feature type="transmembrane region" description="Helical" evidence="9">
    <location>
        <begin position="157"/>
        <end position="175"/>
    </location>
</feature>
<evidence type="ECO:0000256" key="3">
    <source>
        <dbReference type="ARBA" id="ARBA00022676"/>
    </source>
</evidence>
<feature type="transmembrane region" description="Helical" evidence="9">
    <location>
        <begin position="296"/>
        <end position="314"/>
    </location>
</feature>
<dbReference type="Proteomes" id="UP000184388">
    <property type="component" value="Unassembled WGS sequence"/>
</dbReference>
<evidence type="ECO:0000256" key="7">
    <source>
        <dbReference type="ARBA" id="ARBA00023136"/>
    </source>
</evidence>
<dbReference type="InterPro" id="IPR050297">
    <property type="entry name" value="LipidA_mod_glycosyltrf_83"/>
</dbReference>
<organism evidence="10 11">
    <name type="scientific">Streptomyces yunnanensis</name>
    <dbReference type="NCBI Taxonomy" id="156453"/>
    <lineage>
        <taxon>Bacteria</taxon>
        <taxon>Bacillati</taxon>
        <taxon>Actinomycetota</taxon>
        <taxon>Actinomycetes</taxon>
        <taxon>Kitasatosporales</taxon>
        <taxon>Streptomycetaceae</taxon>
        <taxon>Streptomyces</taxon>
    </lineage>
</organism>
<feature type="transmembrane region" description="Helical" evidence="9">
    <location>
        <begin position="223"/>
        <end position="241"/>
    </location>
</feature>
<evidence type="ECO:0000256" key="2">
    <source>
        <dbReference type="ARBA" id="ARBA00022475"/>
    </source>
</evidence>
<keyword evidence="4" id="KW-0808">Transferase</keyword>
<dbReference type="PANTHER" id="PTHR33908:SF11">
    <property type="entry name" value="MEMBRANE PROTEIN"/>
    <property type="match status" value="1"/>
</dbReference>
<evidence type="ECO:0000313" key="11">
    <source>
        <dbReference type="Proteomes" id="UP000184388"/>
    </source>
</evidence>
<feature type="compositionally biased region" description="Basic and acidic residues" evidence="8">
    <location>
        <begin position="1"/>
        <end position="12"/>
    </location>
</feature>
<dbReference type="PANTHER" id="PTHR33908">
    <property type="entry name" value="MANNOSYLTRANSFERASE YKCB-RELATED"/>
    <property type="match status" value="1"/>
</dbReference>
<keyword evidence="7 9" id="KW-0472">Membrane</keyword>
<feature type="region of interest" description="Disordered" evidence="8">
    <location>
        <begin position="1"/>
        <end position="27"/>
    </location>
</feature>
<keyword evidence="2" id="KW-1003">Cell membrane</keyword>
<gene>
    <name evidence="10" type="ORF">SAMN05216268_109123</name>
</gene>
<evidence type="ECO:0000256" key="5">
    <source>
        <dbReference type="ARBA" id="ARBA00022692"/>
    </source>
</evidence>
<keyword evidence="3" id="KW-0328">Glycosyltransferase</keyword>
<feature type="transmembrane region" description="Helical" evidence="9">
    <location>
        <begin position="321"/>
        <end position="343"/>
    </location>
</feature>
<accession>A0A9X8MXL6</accession>
<sequence>MEESRSLPEGRAVRTAPAPGPVHRRPPAVPRAAARPLPWLALTGAAFALLQLVLVVPGTGLGWDETVYASQVARDVPAAFFSAPRARGITYLIAPVAALTPSATALRITLALLSGAGLWAALWVWRRLLPTRVLALGGALFATLWIALYYGPQVMPNLWAAYGALAATGFFLRAVQDRTDRRALVGLPLAVAATALMRPPDAGWLVLVPAVAALAVPRWRRPALVLLLAGGLLLGAADWIVEAYLRYGGLFARLQRAAEIQGGIGWNLAVDDQIRSLDGRGLCRPCDVPWTHPVTAVWWFLLPLLTAGGVLAAVRARRPATALLPTAVAVATAVPYLFLIDYAAPRFLLPAYALLSLPVADGLWRLAAPGGRLRPRATALLATALAAHLAVQFAVLTGNTARNRHMRQDFTAAATALHALGVRPPCVLTGDHAVQLAYYAGCASRQTAGPDAGTTPQQLRATAAHQSVAVLVPPSAAPPALARGWRPAALSGTGSFRGYRAYRSPAPETGAAPAPTAR</sequence>
<evidence type="ECO:0008006" key="12">
    <source>
        <dbReference type="Google" id="ProtNLM"/>
    </source>
</evidence>
<dbReference type="AlphaFoldDB" id="A0A9X8MXL6"/>
<feature type="compositionally biased region" description="Low complexity" evidence="8">
    <location>
        <begin position="505"/>
        <end position="518"/>
    </location>
</feature>
<evidence type="ECO:0000313" key="10">
    <source>
        <dbReference type="EMBL" id="SHM20899.1"/>
    </source>
</evidence>
<evidence type="ECO:0000256" key="9">
    <source>
        <dbReference type="SAM" id="Phobius"/>
    </source>
</evidence>
<dbReference type="RefSeq" id="WP_073445571.1">
    <property type="nucleotide sequence ID" value="NZ_FRBK01000009.1"/>
</dbReference>
<proteinExistence type="predicted"/>
<keyword evidence="6 9" id="KW-1133">Transmembrane helix</keyword>
<dbReference type="GO" id="GO:0016763">
    <property type="term" value="F:pentosyltransferase activity"/>
    <property type="evidence" value="ECO:0007669"/>
    <property type="project" value="TreeGrafter"/>
</dbReference>
<dbReference type="EMBL" id="FRBK01000009">
    <property type="protein sequence ID" value="SHM20899.1"/>
    <property type="molecule type" value="Genomic_DNA"/>
</dbReference>
<feature type="transmembrane region" description="Helical" evidence="9">
    <location>
        <begin position="105"/>
        <end position="125"/>
    </location>
</feature>
<feature type="region of interest" description="Disordered" evidence="8">
    <location>
        <begin position="496"/>
        <end position="518"/>
    </location>
</feature>
<feature type="transmembrane region" description="Helical" evidence="9">
    <location>
        <begin position="132"/>
        <end position="151"/>
    </location>
</feature>
<name>A0A9X8MXL6_9ACTN</name>
<evidence type="ECO:0000256" key="8">
    <source>
        <dbReference type="SAM" id="MobiDB-lite"/>
    </source>
</evidence>
<feature type="transmembrane region" description="Helical" evidence="9">
    <location>
        <begin position="37"/>
        <end position="56"/>
    </location>
</feature>
<keyword evidence="5 9" id="KW-0812">Transmembrane</keyword>
<comment type="subcellular location">
    <subcellularLocation>
        <location evidence="1">Cell membrane</location>
        <topology evidence="1">Multi-pass membrane protein</topology>
    </subcellularLocation>
</comment>
<evidence type="ECO:0000256" key="4">
    <source>
        <dbReference type="ARBA" id="ARBA00022679"/>
    </source>
</evidence>
<evidence type="ECO:0000256" key="1">
    <source>
        <dbReference type="ARBA" id="ARBA00004651"/>
    </source>
</evidence>
<reference evidence="11" key="1">
    <citation type="submission" date="2016-11" db="EMBL/GenBank/DDBJ databases">
        <authorList>
            <person name="Jaros S."/>
            <person name="Januszkiewicz K."/>
            <person name="Wedrychowicz H."/>
        </authorList>
    </citation>
    <scope>NUCLEOTIDE SEQUENCE [LARGE SCALE GENOMIC DNA]</scope>
    <source>
        <strain evidence="11">CGMCC 4.3555</strain>
    </source>
</reference>